<comment type="subcellular location">
    <subcellularLocation>
        <location evidence="1">Cytoplasm</location>
    </subcellularLocation>
</comment>
<comment type="caution">
    <text evidence="8">The sequence shown here is derived from an EMBL/GenBank/DDBJ whole genome shotgun (WGS) entry which is preliminary data.</text>
</comment>
<evidence type="ECO:0000313" key="9">
    <source>
        <dbReference type="Proteomes" id="UP000250572"/>
    </source>
</evidence>
<feature type="domain" description="Sulfotransferase" evidence="7">
    <location>
        <begin position="116"/>
        <end position="361"/>
    </location>
</feature>
<evidence type="ECO:0000256" key="3">
    <source>
        <dbReference type="ARBA" id="ARBA00022490"/>
    </source>
</evidence>
<evidence type="ECO:0000259" key="7">
    <source>
        <dbReference type="Pfam" id="PF00685"/>
    </source>
</evidence>
<dbReference type="GO" id="GO:0008146">
    <property type="term" value="F:sulfotransferase activity"/>
    <property type="evidence" value="ECO:0007669"/>
    <property type="project" value="InterPro"/>
</dbReference>
<dbReference type="Pfam" id="PF00685">
    <property type="entry name" value="Sulfotransfer_1"/>
    <property type="match status" value="1"/>
</dbReference>
<comment type="similarity">
    <text evidence="2 6">Belongs to the sulfotransferase 1 family.</text>
</comment>
<evidence type="ECO:0000256" key="1">
    <source>
        <dbReference type="ARBA" id="ARBA00004496"/>
    </source>
</evidence>
<dbReference type="SUPFAM" id="SSF52540">
    <property type="entry name" value="P-loop containing nucleoside triphosphate hydrolases"/>
    <property type="match status" value="1"/>
</dbReference>
<evidence type="ECO:0000256" key="2">
    <source>
        <dbReference type="ARBA" id="ARBA00005771"/>
    </source>
</evidence>
<dbReference type="GO" id="GO:0006584">
    <property type="term" value="P:catecholamine metabolic process"/>
    <property type="evidence" value="ECO:0007669"/>
    <property type="project" value="UniProtKB-KW"/>
</dbReference>
<feature type="non-terminal residue" evidence="8">
    <location>
        <position position="1"/>
    </location>
</feature>
<keyword evidence="3" id="KW-0963">Cytoplasm</keyword>
<accession>A0A315V6I2</accession>
<feature type="non-terminal residue" evidence="8">
    <location>
        <position position="375"/>
    </location>
</feature>
<dbReference type="GO" id="GO:0005737">
    <property type="term" value="C:cytoplasm"/>
    <property type="evidence" value="ECO:0007669"/>
    <property type="project" value="UniProtKB-SubCell"/>
</dbReference>
<reference evidence="8 9" key="1">
    <citation type="journal article" date="2018" name="G3 (Bethesda)">
        <title>A High-Quality Reference Genome for the Invasive Mosquitofish Gambusia affinis Using a Chicago Library.</title>
        <authorList>
            <person name="Hoffberg S.L."/>
            <person name="Troendle N.J."/>
            <person name="Glenn T.C."/>
            <person name="Mahmud O."/>
            <person name="Louha S."/>
            <person name="Chalopin D."/>
            <person name="Bennetzen J.L."/>
            <person name="Mauricio R."/>
        </authorList>
    </citation>
    <scope>NUCLEOTIDE SEQUENCE [LARGE SCALE GENOMIC DNA]</scope>
    <source>
        <strain evidence="8">NE01/NJP1002.9</strain>
        <tissue evidence="8">Muscle</tissue>
    </source>
</reference>
<dbReference type="Proteomes" id="UP000250572">
    <property type="component" value="Unassembled WGS sequence"/>
</dbReference>
<evidence type="ECO:0000256" key="6">
    <source>
        <dbReference type="RuleBase" id="RU361155"/>
    </source>
</evidence>
<sequence length="375" mass="42885">CVARVCERHVAGTQIVHHAQSPKAAVDGVTPLHPDQAGHLIQFEGFLNICAGYNGVKDGLRQKSCSKGILSITFINILREDMARLDVTEIFHGISFPGHLHTQDSLQHALKFLFQDTDVLIVSYPKSGTTWMQEIVTLISSRGDPHVAQSTPNWTRTPWLEHYYCADLLKSSTSTPRVLTTHLPHDLLGPALQESKARIIYVTRNPKDVLVSFYHFHKMANFLPDAGSFPEFLHHFLEGTLNFGSWFDHVKGWTSQAAALNLLHVTYEEMSTDLHRAINRVSTFLQRPLLEHELNNCVKHCSFSRMKDNKMINYSLIPDEILDNSKGCFMRKGEIGDWKNMFTEEQDRYFDTVFKSKMQDCILTFVWEKPENKEL</sequence>
<keyword evidence="9" id="KW-1185">Reference proteome</keyword>
<dbReference type="AlphaFoldDB" id="A0A315V6I2"/>
<keyword evidence="4 6" id="KW-0808">Transferase</keyword>
<gene>
    <name evidence="8" type="ORF">CCH79_00005038</name>
</gene>
<dbReference type="EC" id="2.8.2.-" evidence="6"/>
<dbReference type="EMBL" id="NHOQ01002268">
    <property type="protein sequence ID" value="PWA18983.1"/>
    <property type="molecule type" value="Genomic_DNA"/>
</dbReference>
<dbReference type="InterPro" id="IPR000863">
    <property type="entry name" value="Sulfotransferase_dom"/>
</dbReference>
<dbReference type="PANTHER" id="PTHR11783">
    <property type="entry name" value="SULFOTRANSFERASE SULT"/>
    <property type="match status" value="1"/>
</dbReference>
<dbReference type="GO" id="GO:0006805">
    <property type="term" value="P:xenobiotic metabolic process"/>
    <property type="evidence" value="ECO:0007669"/>
    <property type="project" value="UniProtKB-ARBA"/>
</dbReference>
<dbReference type="Gene3D" id="3.40.50.300">
    <property type="entry name" value="P-loop containing nucleotide triphosphate hydrolases"/>
    <property type="match status" value="1"/>
</dbReference>
<dbReference type="FunFam" id="3.40.50.300:FF:000433">
    <property type="entry name" value="Estrogen sulfotransferase"/>
    <property type="match status" value="1"/>
</dbReference>
<organism evidence="8 9">
    <name type="scientific">Gambusia affinis</name>
    <name type="common">Western mosquitofish</name>
    <name type="synonym">Heterandria affinis</name>
    <dbReference type="NCBI Taxonomy" id="33528"/>
    <lineage>
        <taxon>Eukaryota</taxon>
        <taxon>Metazoa</taxon>
        <taxon>Chordata</taxon>
        <taxon>Craniata</taxon>
        <taxon>Vertebrata</taxon>
        <taxon>Euteleostomi</taxon>
        <taxon>Actinopterygii</taxon>
        <taxon>Neopterygii</taxon>
        <taxon>Teleostei</taxon>
        <taxon>Neoteleostei</taxon>
        <taxon>Acanthomorphata</taxon>
        <taxon>Ovalentaria</taxon>
        <taxon>Atherinomorphae</taxon>
        <taxon>Cyprinodontiformes</taxon>
        <taxon>Poeciliidae</taxon>
        <taxon>Poeciliinae</taxon>
        <taxon>Gambusia</taxon>
    </lineage>
</organism>
<protein>
    <recommendedName>
        <fullName evidence="6">Sulfotransferase</fullName>
        <ecNumber evidence="6">2.8.2.-</ecNumber>
    </recommendedName>
</protein>
<dbReference type="InterPro" id="IPR027417">
    <property type="entry name" value="P-loop_NTPase"/>
</dbReference>
<evidence type="ECO:0000256" key="4">
    <source>
        <dbReference type="ARBA" id="ARBA00022679"/>
    </source>
</evidence>
<name>A0A315V6I2_GAMAF</name>
<evidence type="ECO:0000313" key="8">
    <source>
        <dbReference type="EMBL" id="PWA18983.1"/>
    </source>
</evidence>
<evidence type="ECO:0000256" key="5">
    <source>
        <dbReference type="ARBA" id="ARBA00022939"/>
    </source>
</evidence>
<dbReference type="STRING" id="33528.ENSGAFP00000018765"/>
<proteinExistence type="inferred from homology"/>
<keyword evidence="5" id="KW-0128">Catecholamine metabolism</keyword>